<accession>A6X4I0</accession>
<dbReference type="EMBL" id="CP000759">
    <property type="protein sequence ID" value="ABS16134.1"/>
    <property type="molecule type" value="Genomic_DNA"/>
</dbReference>
<dbReference type="AlphaFoldDB" id="A6X4I0"/>
<evidence type="ECO:0000313" key="2">
    <source>
        <dbReference type="EMBL" id="ABS16134.1"/>
    </source>
</evidence>
<organism evidence="2 3">
    <name type="scientific">Brucella anthropi (strain ATCC 49188 / DSM 6882 / CCUG 24695 / JCM 21032 / LMG 3331 / NBRC 15819 / NCTC 12168 / Alc 37)</name>
    <name type="common">Ochrobactrum anthropi</name>
    <dbReference type="NCBI Taxonomy" id="439375"/>
    <lineage>
        <taxon>Bacteria</taxon>
        <taxon>Pseudomonadati</taxon>
        <taxon>Pseudomonadota</taxon>
        <taxon>Alphaproteobacteria</taxon>
        <taxon>Hyphomicrobiales</taxon>
        <taxon>Brucellaceae</taxon>
        <taxon>Brucella/Ochrobactrum group</taxon>
        <taxon>Brucella</taxon>
    </lineage>
</organism>
<dbReference type="KEGG" id="oan:Oant_3428"/>
<gene>
    <name evidence="2" type="ordered locus">Oant_3428</name>
</gene>
<dbReference type="STRING" id="439375.Oant_3428"/>
<dbReference type="HOGENOM" id="CLU_037729_1_0_5"/>
<keyword evidence="3" id="KW-1185">Reference proteome</keyword>
<reference evidence="2 3" key="1">
    <citation type="journal article" date="2011" name="J. Bacteriol.">
        <title>Genome of Ochrobactrum anthropi ATCC 49188 T, a versatile opportunistic pathogen and symbiont of several eukaryotic hosts.</title>
        <authorList>
            <person name="Chain P.S."/>
            <person name="Lang D.M."/>
            <person name="Comerci D.J."/>
            <person name="Malfatti S.A."/>
            <person name="Vergez L.M."/>
            <person name="Shin M."/>
            <person name="Ugalde R.A."/>
            <person name="Garcia E."/>
            <person name="Tolmasky M.E."/>
        </authorList>
    </citation>
    <scope>NUCLEOTIDE SEQUENCE [LARGE SCALE GENOMIC DNA]</scope>
    <source>
        <strain evidence="3">ATCC 49188 / DSM 6882 / CCUG 24695 / JCM 21032 / LMG 3331 / NBRC 15819 / NCTC 12168 / Alc 37</strain>
    </source>
</reference>
<dbReference type="eggNOG" id="COG2327">
    <property type="taxonomic scope" value="Bacteria"/>
</dbReference>
<protein>
    <recommendedName>
        <fullName evidence="1">Polysaccharide pyruvyl transferase domain-containing protein</fullName>
    </recommendedName>
</protein>
<dbReference type="Pfam" id="PF04230">
    <property type="entry name" value="PS_pyruv_trans"/>
    <property type="match status" value="1"/>
</dbReference>
<evidence type="ECO:0000259" key="1">
    <source>
        <dbReference type="Pfam" id="PF04230"/>
    </source>
</evidence>
<evidence type="ECO:0000313" key="3">
    <source>
        <dbReference type="Proteomes" id="UP000002301"/>
    </source>
</evidence>
<sequence>MTLVKQKEDRMARALVMIPAGEVYDHDNVRWYRHTDVQGSINHYHNIGDAFVFESSLKLMNYEKASELPITNFSPEKIDQLREEYDYVILRGSNYINKDMNWRDTIPVLQRLKLPVIAFGIGAQAPVRGEIQLSEETKAVLRIIADSTTSIGVRGAYTAQVLNDIGIRNVRIVGCPTAFRRNNQHLRIKLPPLENVAQVGVTVRREVSPAYAQDIEQYLTRHRDLIKTMAERFDVTLMAQGEIDEKKMVFGTAEQKEEAIAALKNHRWTADWYFDETIENLYRHRMFYSDVVADYEELVRRQQLVLGYRLHGNLMALANGVPSIYFTYDSRTAEFAETYKIPSYDVFSDKPFRLEDYWDQSLFDKYNRAWFETYAEMKQFLDENGVDNKMTETGLPIAELKVA</sequence>
<feature type="domain" description="Polysaccharide pyruvyl transferase" evidence="1">
    <location>
        <begin position="46"/>
        <end position="330"/>
    </location>
</feature>
<name>A6X4I0_BRUA4</name>
<dbReference type="InterPro" id="IPR007345">
    <property type="entry name" value="Polysacch_pyruvyl_Trfase"/>
</dbReference>
<proteinExistence type="predicted"/>
<dbReference type="Proteomes" id="UP000002301">
    <property type="component" value="Chromosome 2"/>
</dbReference>